<dbReference type="RefSeq" id="WP_213097044.1">
    <property type="nucleotide sequence ID" value="NZ_JAGYPN010000001.1"/>
</dbReference>
<evidence type="ECO:0000259" key="5">
    <source>
        <dbReference type="PROSITE" id="PS50975"/>
    </source>
</evidence>
<dbReference type="InterPro" id="IPR052032">
    <property type="entry name" value="ATP-dep_AA_Ligase"/>
</dbReference>
<dbReference type="PANTHER" id="PTHR43585">
    <property type="entry name" value="FUMIPYRROLE BIOSYNTHESIS PROTEIN C"/>
    <property type="match status" value="1"/>
</dbReference>
<proteinExistence type="predicted"/>
<protein>
    <submittedName>
        <fullName evidence="6">ATP-grasp domain-containing protein</fullName>
    </submittedName>
</protein>
<keyword evidence="2 4" id="KW-0547">Nucleotide-binding</keyword>
<dbReference type="SUPFAM" id="SSF56059">
    <property type="entry name" value="Glutathione synthetase ATP-binding domain-like"/>
    <property type="match status" value="1"/>
</dbReference>
<feature type="domain" description="ATP-grasp" evidence="5">
    <location>
        <begin position="115"/>
        <end position="310"/>
    </location>
</feature>
<dbReference type="GO" id="GO:0016874">
    <property type="term" value="F:ligase activity"/>
    <property type="evidence" value="ECO:0007669"/>
    <property type="project" value="UniProtKB-KW"/>
</dbReference>
<evidence type="ECO:0000256" key="1">
    <source>
        <dbReference type="ARBA" id="ARBA00022598"/>
    </source>
</evidence>
<organism evidence="6 7">
    <name type="scientific">Lederbergia citrea</name>
    <dbReference type="NCBI Taxonomy" id="2833581"/>
    <lineage>
        <taxon>Bacteria</taxon>
        <taxon>Bacillati</taxon>
        <taxon>Bacillota</taxon>
        <taxon>Bacilli</taxon>
        <taxon>Bacillales</taxon>
        <taxon>Bacillaceae</taxon>
        <taxon>Lederbergia</taxon>
    </lineage>
</organism>
<name>A0A942Z227_9BACI</name>
<evidence type="ECO:0000313" key="7">
    <source>
        <dbReference type="Proteomes" id="UP000676456"/>
    </source>
</evidence>
<dbReference type="InterPro" id="IPR040570">
    <property type="entry name" value="LAL_C2"/>
</dbReference>
<dbReference type="InterPro" id="IPR011761">
    <property type="entry name" value="ATP-grasp"/>
</dbReference>
<dbReference type="GO" id="GO:0005524">
    <property type="term" value="F:ATP binding"/>
    <property type="evidence" value="ECO:0007669"/>
    <property type="project" value="UniProtKB-UniRule"/>
</dbReference>
<evidence type="ECO:0000256" key="2">
    <source>
        <dbReference type="ARBA" id="ARBA00022741"/>
    </source>
</evidence>
<evidence type="ECO:0000313" key="6">
    <source>
        <dbReference type="EMBL" id="MBS4222073.1"/>
    </source>
</evidence>
<accession>A0A942Z227</accession>
<dbReference type="Pfam" id="PF13535">
    <property type="entry name" value="ATP-grasp_4"/>
    <property type="match status" value="1"/>
</dbReference>
<keyword evidence="3 4" id="KW-0067">ATP-binding</keyword>
<keyword evidence="1" id="KW-0436">Ligase</keyword>
<dbReference type="PROSITE" id="PS50975">
    <property type="entry name" value="ATP_GRASP"/>
    <property type="match status" value="1"/>
</dbReference>
<evidence type="ECO:0000256" key="4">
    <source>
        <dbReference type="PROSITE-ProRule" id="PRU00409"/>
    </source>
</evidence>
<dbReference type="Gene3D" id="3.30.470.20">
    <property type="entry name" value="ATP-grasp fold, B domain"/>
    <property type="match status" value="1"/>
</dbReference>
<comment type="caution">
    <text evidence="6">The sequence shown here is derived from an EMBL/GenBank/DDBJ whole genome shotgun (WGS) entry which is preliminary data.</text>
</comment>
<dbReference type="PANTHER" id="PTHR43585:SF2">
    <property type="entry name" value="ATP-GRASP ENZYME FSQD"/>
    <property type="match status" value="1"/>
</dbReference>
<keyword evidence="7" id="KW-1185">Reference proteome</keyword>
<reference evidence="6 7" key="1">
    <citation type="submission" date="2021-05" db="EMBL/GenBank/DDBJ databases">
        <title>Novel Bacillus species.</title>
        <authorList>
            <person name="Liu G."/>
        </authorList>
    </citation>
    <scope>NUCLEOTIDE SEQUENCE [LARGE SCALE GENOMIC DNA]</scope>
    <source>
        <strain evidence="6 7">FJAT-49682</strain>
    </source>
</reference>
<evidence type="ECO:0000256" key="3">
    <source>
        <dbReference type="ARBA" id="ARBA00022840"/>
    </source>
</evidence>
<gene>
    <name evidence="6" type="ORF">KHA91_04800</name>
</gene>
<sequence>MQSIVFLGSNKSGTSRDAIKAAEDLGYFTVLITNKDRFMKQRDEFSDVKKMIYVESIDRSHCKEQITILQQQGIDICACISFVDPYVHLAAMLSKEIGLFQSSTDALFKMEEKTRIREALKNLSVTPFYTLFHPNELVDSFVEQYKNQLPLILKPPASNGSKDIFLVETKSDFRQGLKQLKKKHPNMPVLVEEYLNGPQYLIEVVAYNNQLNIIGVIEQEISNDNRFIVMGYKYPAALVHEEYESLEEAITTILNSLDLRDGSCHLEMRNIKGKWKLIEINPRMSGGAMNRILYEGTGINLAKEIIKLYLGEIPSFITSRNTHVYARFLTVSSAGRLLKVTGENRAANYEGVKDVYVKPHCGSLLTEPYSLGNRYAYVIASSDTQEEAERIALNAAKEIKFYIEPY</sequence>
<dbReference type="EMBL" id="JAGYPN010000001">
    <property type="protein sequence ID" value="MBS4222073.1"/>
    <property type="molecule type" value="Genomic_DNA"/>
</dbReference>
<dbReference type="Pfam" id="PF18603">
    <property type="entry name" value="LAL_C2"/>
    <property type="match status" value="1"/>
</dbReference>
<dbReference type="AlphaFoldDB" id="A0A942Z227"/>
<dbReference type="GO" id="GO:0046872">
    <property type="term" value="F:metal ion binding"/>
    <property type="evidence" value="ECO:0007669"/>
    <property type="project" value="InterPro"/>
</dbReference>
<dbReference type="Proteomes" id="UP000676456">
    <property type="component" value="Unassembled WGS sequence"/>
</dbReference>